<feature type="transmembrane region" description="Helical" evidence="1">
    <location>
        <begin position="64"/>
        <end position="84"/>
    </location>
</feature>
<proteinExistence type="predicted"/>
<evidence type="ECO:0000313" key="3">
    <source>
        <dbReference type="Proteomes" id="UP000241848"/>
    </source>
</evidence>
<evidence type="ECO:0008006" key="4">
    <source>
        <dbReference type="Google" id="ProtNLM"/>
    </source>
</evidence>
<feature type="transmembrane region" description="Helical" evidence="1">
    <location>
        <begin position="7"/>
        <end position="26"/>
    </location>
</feature>
<reference evidence="2 3" key="1">
    <citation type="journal article" date="2014" name="BMC Genomics">
        <title>Comparison of environmental and isolate Sulfobacillus genomes reveals diverse carbon, sulfur, nitrogen, and hydrogen metabolisms.</title>
        <authorList>
            <person name="Justice N.B."/>
            <person name="Norman A."/>
            <person name="Brown C.T."/>
            <person name="Singh A."/>
            <person name="Thomas B.C."/>
            <person name="Banfield J.F."/>
        </authorList>
    </citation>
    <scope>NUCLEOTIDE SEQUENCE [LARGE SCALE GENOMIC DNA]</scope>
    <source>
        <strain evidence="2">AMDSBA3</strain>
    </source>
</reference>
<feature type="transmembrane region" description="Helical" evidence="1">
    <location>
        <begin position="114"/>
        <end position="139"/>
    </location>
</feature>
<evidence type="ECO:0000256" key="1">
    <source>
        <dbReference type="SAM" id="Phobius"/>
    </source>
</evidence>
<protein>
    <recommendedName>
        <fullName evidence="4">DUF4199 domain-containing protein</fullName>
    </recommendedName>
</protein>
<feature type="transmembrane region" description="Helical" evidence="1">
    <location>
        <begin position="32"/>
        <end position="52"/>
    </location>
</feature>
<dbReference type="EMBL" id="PXYV01000009">
    <property type="protein sequence ID" value="PSR23036.1"/>
    <property type="molecule type" value="Genomic_DNA"/>
</dbReference>
<dbReference type="AlphaFoldDB" id="A0A2T2WLE3"/>
<keyword evidence="1" id="KW-1133">Transmembrane helix</keyword>
<accession>A0A2T2WLE3</accession>
<keyword evidence="1" id="KW-0472">Membrane</keyword>
<organism evidence="2 3">
    <name type="scientific">Sulfobacillus acidophilus</name>
    <dbReference type="NCBI Taxonomy" id="53633"/>
    <lineage>
        <taxon>Bacteria</taxon>
        <taxon>Bacillati</taxon>
        <taxon>Bacillota</taxon>
        <taxon>Clostridia</taxon>
        <taxon>Eubacteriales</taxon>
        <taxon>Clostridiales Family XVII. Incertae Sedis</taxon>
        <taxon>Sulfobacillus</taxon>
    </lineage>
</organism>
<comment type="caution">
    <text evidence="2">The sequence shown here is derived from an EMBL/GenBank/DDBJ whole genome shotgun (WGS) entry which is preliminary data.</text>
</comment>
<sequence length="148" mass="15423">MRRMLPTPYLFGAIVLGILALLNIVWLRHNSISTAIAIALYLVVFTLAFFGGRSAKLSSSRPGLYGAMIGVLFGVIAGLGSFLVRDSLRDIDVPAHLAVRLKLLAWANSPGGHIAALVTAMVAFGVISLVVGSIGGVSVKGPTRPGKA</sequence>
<keyword evidence="1" id="KW-0812">Transmembrane</keyword>
<name>A0A2T2WLE3_9FIRM</name>
<evidence type="ECO:0000313" key="2">
    <source>
        <dbReference type="EMBL" id="PSR23036.1"/>
    </source>
</evidence>
<gene>
    <name evidence="2" type="ORF">C7B45_04475</name>
</gene>
<dbReference type="Proteomes" id="UP000241848">
    <property type="component" value="Unassembled WGS sequence"/>
</dbReference>